<dbReference type="Pfam" id="PF00753">
    <property type="entry name" value="Lactamase_B"/>
    <property type="match status" value="1"/>
</dbReference>
<dbReference type="EMBL" id="NOJZ02000023">
    <property type="protein sequence ID" value="RDY22918.1"/>
    <property type="molecule type" value="Genomic_DNA"/>
</dbReference>
<comment type="caution">
    <text evidence="3">The sequence shown here is derived from an EMBL/GenBank/DDBJ whole genome shotgun (WGS) entry which is preliminary data.</text>
</comment>
<dbReference type="InterPro" id="IPR035681">
    <property type="entry name" value="ComA-like_MBL"/>
</dbReference>
<keyword evidence="3" id="KW-0378">Hydrolase</keyword>
<dbReference type="SMART" id="SM00849">
    <property type="entry name" value="Lactamase_B"/>
    <property type="match status" value="1"/>
</dbReference>
<dbReference type="PANTHER" id="PTHR30619:SF7">
    <property type="entry name" value="BETA-LACTAMASE DOMAIN PROTEIN"/>
    <property type="match status" value="1"/>
</dbReference>
<dbReference type="AlphaFoldDB" id="A0A371IR20"/>
<dbReference type="GO" id="GO:0016787">
    <property type="term" value="F:hydrolase activity"/>
    <property type="evidence" value="ECO:0007669"/>
    <property type="project" value="UniProtKB-KW"/>
</dbReference>
<evidence type="ECO:0000313" key="4">
    <source>
        <dbReference type="Proteomes" id="UP000243494"/>
    </source>
</evidence>
<dbReference type="SUPFAM" id="SSF56281">
    <property type="entry name" value="Metallo-hydrolase/oxidoreductase"/>
    <property type="match status" value="1"/>
</dbReference>
<dbReference type="PANTHER" id="PTHR30619">
    <property type="entry name" value="DNA INTERNALIZATION/COMPETENCE PROTEIN COMEC/REC2"/>
    <property type="match status" value="1"/>
</dbReference>
<keyword evidence="1" id="KW-1133">Transmembrane helix</keyword>
<dbReference type="CDD" id="cd07731">
    <property type="entry name" value="ComA-like_MBL-fold"/>
    <property type="match status" value="1"/>
</dbReference>
<gene>
    <name evidence="3" type="ORF">CHF27_010895</name>
</gene>
<dbReference type="Proteomes" id="UP000243494">
    <property type="component" value="Unassembled WGS sequence"/>
</dbReference>
<evidence type="ECO:0000256" key="1">
    <source>
        <dbReference type="SAM" id="Phobius"/>
    </source>
</evidence>
<dbReference type="InterPro" id="IPR052159">
    <property type="entry name" value="Competence_DNA_uptake"/>
</dbReference>
<dbReference type="InterPro" id="IPR001279">
    <property type="entry name" value="Metallo-B-lactamas"/>
</dbReference>
<dbReference type="RefSeq" id="WP_095405301.1">
    <property type="nucleotide sequence ID" value="NZ_NOJZ02000023.1"/>
</dbReference>
<keyword evidence="1" id="KW-0472">Membrane</keyword>
<protein>
    <submittedName>
        <fullName evidence="3">MBL fold metallo-hydrolase</fullName>
    </submittedName>
</protein>
<accession>A0A371IR20</accession>
<dbReference type="OrthoDB" id="9783680at2"/>
<organism evidence="3 4">
    <name type="scientific">Romboutsia maritimum</name>
    <dbReference type="NCBI Taxonomy" id="2020948"/>
    <lineage>
        <taxon>Bacteria</taxon>
        <taxon>Bacillati</taxon>
        <taxon>Bacillota</taxon>
        <taxon>Clostridia</taxon>
        <taxon>Peptostreptococcales</taxon>
        <taxon>Peptostreptococcaceae</taxon>
        <taxon>Romboutsia</taxon>
    </lineage>
</organism>
<feature type="transmembrane region" description="Helical" evidence="1">
    <location>
        <begin position="7"/>
        <end position="27"/>
    </location>
</feature>
<sequence length="305" mass="34325">MKKKIKVIFITFTIITFIGTAAILMTIGNDKIHFIHTGYSDAILIESNNKFALIDAAENNKLNNKEINLESDEGVVKYLDDLNIDKLEFCLGTHAHSDHIGGMDSIINKYKVNKLYIKKYNPKKLIDEEFKYNNQEVYDDMIKAANNKSVEIIHPSDSNNEFSLGDFKIKIVNYEETTKDKISENANSLGIEITKGRNKIFLAGDINNEDGDEDKLAKTIGKVNVLKVGHHGLKGSSSENFIKSLHPKISVVTGKKETFDKDVEKRLNSTNSKIYITGECGHVITIIYNNFTSCHSLPDVHNKLL</sequence>
<dbReference type="Gene3D" id="3.60.15.10">
    <property type="entry name" value="Ribonuclease Z/Hydroxyacylglutathione hydrolase-like"/>
    <property type="match status" value="1"/>
</dbReference>
<evidence type="ECO:0000313" key="3">
    <source>
        <dbReference type="EMBL" id="RDY22918.1"/>
    </source>
</evidence>
<name>A0A371IR20_9FIRM</name>
<keyword evidence="4" id="KW-1185">Reference proteome</keyword>
<reference evidence="3 4" key="1">
    <citation type="journal article" date="2017" name="Genome Announc.">
        <title>Draft Genome Sequence of Romboutsia maritimum sp. nov. Strain CCRI-22766(T), Isolated from Coastal Estuarine Mud.</title>
        <authorList>
            <person name="Maheux A.F."/>
            <person name="Boudreau D.K."/>
            <person name="Berube E."/>
            <person name="Boissinot M."/>
            <person name="Raymond F."/>
            <person name="Brodeur S."/>
            <person name="Corbeil J."/>
            <person name="Brightwell G."/>
            <person name="Broda D."/>
            <person name="Omar R.F."/>
            <person name="Bergeron M.G."/>
        </authorList>
    </citation>
    <scope>NUCLEOTIDE SEQUENCE [LARGE SCALE GENOMIC DNA]</scope>
    <source>
        <strain evidence="3 4">CCRI-22766</strain>
    </source>
</reference>
<dbReference type="InterPro" id="IPR036866">
    <property type="entry name" value="RibonucZ/Hydroxyglut_hydro"/>
</dbReference>
<proteinExistence type="predicted"/>
<feature type="domain" description="Metallo-beta-lactamase" evidence="2">
    <location>
        <begin position="39"/>
        <end position="255"/>
    </location>
</feature>
<evidence type="ECO:0000259" key="2">
    <source>
        <dbReference type="SMART" id="SM00849"/>
    </source>
</evidence>
<keyword evidence="1" id="KW-0812">Transmembrane</keyword>